<feature type="compositionally biased region" description="Basic and acidic residues" evidence="2">
    <location>
        <begin position="208"/>
        <end position="222"/>
    </location>
</feature>
<sequence length="473" mass="56317">MIKNSMGYLILDHVEDAEQKYNIFLKENKLDQALEIIQEIRNECHDKYYKKLLSEALYGIGSLSKDGDYKNKMHMYLNVAEKCLWKLKDYEGLFLFYTSTKQLQKLLRIIEYVDYNMKAEIGMIIEDKELLRKLINKENLEEYYQYEDEEVKLDEEKYEDMEIEKQYENELEKEYEDEVDKINKLTIEEEINKNVEEDIQWEEAKMLDQPESDTDKLEHSNQFEETNILEQPENDTDKLEDSIQWEETQTTDQSEIKESNDIHNDDNIAHEIKNKNIDIEKYKTINGGIEPVENEDEYFKNIIKEIEKGKFSRSIRMLKNLLYYKIDDEEIELFQKIGYYLSGLMSEKKRKNIDDEIKNIGIAYYFSSLPLDSKTKGLALRNYVTVLCKHGCYDEALKVCNENKNEKYDDNVIAYFNKIIKSNKKGNKHKIEFKGEYCFDVMEYREEFKECRLCQTKSEEEGTCSCCGIGIIS</sequence>
<name>S7W7L7_SPRLO</name>
<feature type="region of interest" description="Disordered" evidence="2">
    <location>
        <begin position="208"/>
        <end position="238"/>
    </location>
</feature>
<reference evidence="4" key="1">
    <citation type="journal article" date="2013" name="PLoS Genet.">
        <title>The genome of Spraguea lophii and the basis of host-microsporidian interactions.</title>
        <authorList>
            <person name="Campbell S.E."/>
            <person name="Williams T.A."/>
            <person name="Yousuf A."/>
            <person name="Soanes D.M."/>
            <person name="Paszkiewicz K.H."/>
            <person name="Williams B.A.P."/>
        </authorList>
    </citation>
    <scope>NUCLEOTIDE SEQUENCE [LARGE SCALE GENOMIC DNA]</scope>
    <source>
        <strain evidence="4">42_110</strain>
    </source>
</reference>
<dbReference type="STRING" id="1358809.S7W7L7"/>
<feature type="coiled-coil region" evidence="1">
    <location>
        <begin position="158"/>
        <end position="188"/>
    </location>
</feature>
<evidence type="ECO:0000256" key="2">
    <source>
        <dbReference type="SAM" id="MobiDB-lite"/>
    </source>
</evidence>
<proteinExistence type="predicted"/>
<keyword evidence="1" id="KW-0175">Coiled coil</keyword>
<evidence type="ECO:0000313" key="3">
    <source>
        <dbReference type="EMBL" id="EPR77702.1"/>
    </source>
</evidence>
<dbReference type="Proteomes" id="UP000014978">
    <property type="component" value="Unassembled WGS sequence"/>
</dbReference>
<dbReference type="EMBL" id="ATCN01001343">
    <property type="protein sequence ID" value="EPR77702.1"/>
    <property type="molecule type" value="Genomic_DNA"/>
</dbReference>
<dbReference type="InParanoid" id="S7W7L7"/>
<dbReference type="AlphaFoldDB" id="S7W7L7"/>
<dbReference type="HOGENOM" id="CLU_577681_0_0_1"/>
<protein>
    <submittedName>
        <fullName evidence="3">Coatomer protein complex subunit alpha</fullName>
    </submittedName>
</protein>
<evidence type="ECO:0000256" key="1">
    <source>
        <dbReference type="SAM" id="Coils"/>
    </source>
</evidence>
<comment type="caution">
    <text evidence="3">The sequence shown here is derived from an EMBL/GenBank/DDBJ whole genome shotgun (WGS) entry which is preliminary data.</text>
</comment>
<gene>
    <name evidence="3" type="ORF">SLOPH_217</name>
</gene>
<evidence type="ECO:0000313" key="4">
    <source>
        <dbReference type="Proteomes" id="UP000014978"/>
    </source>
</evidence>
<keyword evidence="4" id="KW-1185">Reference proteome</keyword>
<dbReference type="Gene3D" id="1.25.40.470">
    <property type="match status" value="1"/>
</dbReference>
<accession>S7W7L7</accession>
<dbReference type="VEuPathDB" id="MicrosporidiaDB:SLOPH_217"/>
<organism evidence="3 4">
    <name type="scientific">Spraguea lophii (strain 42_110)</name>
    <name type="common">Microsporidian parasite</name>
    <dbReference type="NCBI Taxonomy" id="1358809"/>
    <lineage>
        <taxon>Eukaryota</taxon>
        <taxon>Fungi</taxon>
        <taxon>Fungi incertae sedis</taxon>
        <taxon>Microsporidia</taxon>
        <taxon>Spragueidae</taxon>
        <taxon>Spraguea</taxon>
    </lineage>
</organism>